<dbReference type="Pfam" id="PF04143">
    <property type="entry name" value="Sulf_transp"/>
    <property type="match status" value="1"/>
</dbReference>
<evidence type="ECO:0000256" key="6">
    <source>
        <dbReference type="ARBA" id="ARBA00022989"/>
    </source>
</evidence>
<feature type="transmembrane region" description="Helical" evidence="9">
    <location>
        <begin position="120"/>
        <end position="138"/>
    </location>
</feature>
<dbReference type="RefSeq" id="WP_169257404.1">
    <property type="nucleotide sequence ID" value="NZ_WTVN01000032.1"/>
</dbReference>
<reference evidence="10 11" key="1">
    <citation type="submission" date="2019-12" db="EMBL/GenBank/DDBJ databases">
        <title>Comparative genomics gives insights into the taxonomy of the Azoarcus-Aromatoleum group and reveals separate origins of nif in the plant-associated Azoarcus and non-plant-associated Aromatoleum sub-groups.</title>
        <authorList>
            <person name="Lafos M."/>
            <person name="Maluk M."/>
            <person name="Batista M."/>
            <person name="Junghare M."/>
            <person name="Carmona M."/>
            <person name="Faoro H."/>
            <person name="Cruz L.M."/>
            <person name="Battistoni F."/>
            <person name="De Souza E."/>
            <person name="Pedrosa F."/>
            <person name="Chen W.-M."/>
            <person name="Poole P.S."/>
            <person name="Dixon R.A."/>
            <person name="James E.K."/>
        </authorList>
    </citation>
    <scope>NUCLEOTIDE SEQUENCE [LARGE SCALE GENOMIC DNA]</scope>
    <source>
        <strain evidence="10 11">Td21</strain>
    </source>
</reference>
<sequence length="391" mass="40407">MSSIRSSKPSAVSPPAEFVAPRGLRRPFAGFVWLALAATVGAAAYSAQGGRHLALYAVSLLLGVTLLRSEFGFTGTLRRFVVDRDPLALRAPLALLALTTLVLAPALAAGDAFGQPLGPAAAPVAVQVAVGALLFGIGMQLGGGCGSGTLYALGGGSGRMLVVIVCFCAGSFLASLHMDWWAALPTAETVVLGERFGWPQAAGLQAALIAGWWWRLGRPHRPPALPAHRARTPWIALVALAFLNLATLLLAGHPWTITWAYALWGAKAAMLLGWEPASAAFWQAPFQSAALAGGILDDVTSLMDIGLVLGAAGAALAAGRWAPRFDLRPGAVIAAVLGGLLMGYGARIGFGCTIGALLSGVASTSLHGWLWFAAVLPGTWLGARLRPRFGL</sequence>
<evidence type="ECO:0000313" key="10">
    <source>
        <dbReference type="EMBL" id="NMG45566.1"/>
    </source>
</evidence>
<feature type="transmembrane region" description="Helical" evidence="9">
    <location>
        <begin position="28"/>
        <end position="47"/>
    </location>
</feature>
<dbReference type="EMBL" id="WTVN01000032">
    <property type="protein sequence ID" value="NMG45566.1"/>
    <property type="molecule type" value="Genomic_DNA"/>
</dbReference>
<dbReference type="InterPro" id="IPR007272">
    <property type="entry name" value="Sulf_transp_TsuA/YedE"/>
</dbReference>
<feature type="transmembrane region" description="Helical" evidence="9">
    <location>
        <begin position="234"/>
        <end position="255"/>
    </location>
</feature>
<evidence type="ECO:0000256" key="9">
    <source>
        <dbReference type="SAM" id="Phobius"/>
    </source>
</evidence>
<comment type="caution">
    <text evidence="10">The sequence shown here is derived from an EMBL/GenBank/DDBJ whole genome shotgun (WGS) entry which is preliminary data.</text>
</comment>
<feature type="transmembrane region" description="Helical" evidence="9">
    <location>
        <begin position="331"/>
        <end position="362"/>
    </location>
</feature>
<comment type="subcellular location">
    <subcellularLocation>
        <location evidence="1">Cell inner membrane</location>
        <topology evidence="1">Multi-pass membrane protein</topology>
    </subcellularLocation>
</comment>
<feature type="transmembrane region" description="Helical" evidence="9">
    <location>
        <begin position="196"/>
        <end position="214"/>
    </location>
</feature>
<keyword evidence="11" id="KW-1185">Reference proteome</keyword>
<keyword evidence="5 9" id="KW-0812">Transmembrane</keyword>
<feature type="transmembrane region" description="Helical" evidence="9">
    <location>
        <begin position="150"/>
        <end position="176"/>
    </location>
</feature>
<keyword evidence="2" id="KW-0813">Transport</keyword>
<evidence type="ECO:0000256" key="3">
    <source>
        <dbReference type="ARBA" id="ARBA00022475"/>
    </source>
</evidence>
<keyword evidence="3" id="KW-1003">Cell membrane</keyword>
<evidence type="ECO:0000256" key="7">
    <source>
        <dbReference type="ARBA" id="ARBA00023136"/>
    </source>
</evidence>
<evidence type="ECO:0000256" key="4">
    <source>
        <dbReference type="ARBA" id="ARBA00022519"/>
    </source>
</evidence>
<dbReference type="Proteomes" id="UP000623795">
    <property type="component" value="Unassembled WGS sequence"/>
</dbReference>
<dbReference type="PANTHER" id="PTHR30574:SF1">
    <property type="entry name" value="SULPHUR TRANSPORT DOMAIN-CONTAINING PROTEIN"/>
    <property type="match status" value="1"/>
</dbReference>
<evidence type="ECO:0000256" key="2">
    <source>
        <dbReference type="ARBA" id="ARBA00022448"/>
    </source>
</evidence>
<protein>
    <submittedName>
        <fullName evidence="10">YeeE/YedE family protein</fullName>
    </submittedName>
</protein>
<keyword evidence="4" id="KW-0997">Cell inner membrane</keyword>
<keyword evidence="7 9" id="KW-0472">Membrane</keyword>
<accession>A0ABX1Q493</accession>
<dbReference type="PANTHER" id="PTHR30574">
    <property type="entry name" value="INNER MEMBRANE PROTEIN YEDE"/>
    <property type="match status" value="1"/>
</dbReference>
<comment type="similarity">
    <text evidence="8">Belongs to the TsuA/YedE (TC 9.B.102) family.</text>
</comment>
<evidence type="ECO:0000256" key="5">
    <source>
        <dbReference type="ARBA" id="ARBA00022692"/>
    </source>
</evidence>
<feature type="transmembrane region" description="Helical" evidence="9">
    <location>
        <begin position="368"/>
        <end position="385"/>
    </location>
</feature>
<feature type="transmembrane region" description="Helical" evidence="9">
    <location>
        <begin position="87"/>
        <end position="108"/>
    </location>
</feature>
<feature type="transmembrane region" description="Helical" evidence="9">
    <location>
        <begin position="301"/>
        <end position="319"/>
    </location>
</feature>
<evidence type="ECO:0000313" key="11">
    <source>
        <dbReference type="Proteomes" id="UP000623795"/>
    </source>
</evidence>
<organism evidence="10 11">
    <name type="scientific">Aromatoleum toluvorans</name>
    <dbReference type="NCBI Taxonomy" id="92002"/>
    <lineage>
        <taxon>Bacteria</taxon>
        <taxon>Pseudomonadati</taxon>
        <taxon>Pseudomonadota</taxon>
        <taxon>Betaproteobacteria</taxon>
        <taxon>Rhodocyclales</taxon>
        <taxon>Rhodocyclaceae</taxon>
        <taxon>Aromatoleum</taxon>
    </lineage>
</organism>
<name>A0ABX1Q493_9RHOO</name>
<proteinExistence type="inferred from homology"/>
<evidence type="ECO:0000256" key="8">
    <source>
        <dbReference type="ARBA" id="ARBA00035655"/>
    </source>
</evidence>
<evidence type="ECO:0000256" key="1">
    <source>
        <dbReference type="ARBA" id="ARBA00004429"/>
    </source>
</evidence>
<feature type="transmembrane region" description="Helical" evidence="9">
    <location>
        <begin position="53"/>
        <end position="75"/>
    </location>
</feature>
<keyword evidence="6 9" id="KW-1133">Transmembrane helix</keyword>
<gene>
    <name evidence="10" type="ORF">GPA22_17770</name>
</gene>